<organism evidence="1 2">
    <name type="scientific">Nocardioides nanhaiensis</name>
    <dbReference type="NCBI Taxonomy" id="1476871"/>
    <lineage>
        <taxon>Bacteria</taxon>
        <taxon>Bacillati</taxon>
        <taxon>Actinomycetota</taxon>
        <taxon>Actinomycetes</taxon>
        <taxon>Propionibacteriales</taxon>
        <taxon>Nocardioidaceae</taxon>
        <taxon>Nocardioides</taxon>
    </lineage>
</organism>
<evidence type="ECO:0000313" key="1">
    <source>
        <dbReference type="EMBL" id="GAA4680239.1"/>
    </source>
</evidence>
<name>A0ABP8W460_9ACTN</name>
<comment type="caution">
    <text evidence="1">The sequence shown here is derived from an EMBL/GenBank/DDBJ whole genome shotgun (WGS) entry which is preliminary data.</text>
</comment>
<reference evidence="2" key="1">
    <citation type="journal article" date="2019" name="Int. J. Syst. Evol. Microbiol.">
        <title>The Global Catalogue of Microorganisms (GCM) 10K type strain sequencing project: providing services to taxonomists for standard genome sequencing and annotation.</title>
        <authorList>
            <consortium name="The Broad Institute Genomics Platform"/>
            <consortium name="The Broad Institute Genome Sequencing Center for Infectious Disease"/>
            <person name="Wu L."/>
            <person name="Ma J."/>
        </authorList>
    </citation>
    <scope>NUCLEOTIDE SEQUENCE [LARGE SCALE GENOMIC DNA]</scope>
    <source>
        <strain evidence="2">JCM 18127</strain>
    </source>
</reference>
<sequence>MTQAHHTGRGVVEPPARAVLVDTNAAAAAVGRRPVTIRQWANRGHIRRVGHDHLGRVTYDLDEVMRTAQKFV</sequence>
<proteinExistence type="predicted"/>
<dbReference type="Proteomes" id="UP001500621">
    <property type="component" value="Unassembled WGS sequence"/>
</dbReference>
<keyword evidence="2" id="KW-1185">Reference proteome</keyword>
<protein>
    <recommendedName>
        <fullName evidence="3">MerR family transcriptional regulator</fullName>
    </recommendedName>
</protein>
<dbReference type="EMBL" id="BAABIM010000002">
    <property type="protein sequence ID" value="GAA4680239.1"/>
    <property type="molecule type" value="Genomic_DNA"/>
</dbReference>
<dbReference type="RefSeq" id="WP_345264676.1">
    <property type="nucleotide sequence ID" value="NZ_BAABIM010000002.1"/>
</dbReference>
<gene>
    <name evidence="1" type="ORF">GCM10023226_16780</name>
</gene>
<evidence type="ECO:0000313" key="2">
    <source>
        <dbReference type="Proteomes" id="UP001500621"/>
    </source>
</evidence>
<evidence type="ECO:0008006" key="3">
    <source>
        <dbReference type="Google" id="ProtNLM"/>
    </source>
</evidence>
<accession>A0ABP8W460</accession>